<evidence type="ECO:0000259" key="8">
    <source>
        <dbReference type="SMART" id="SM01005"/>
    </source>
</evidence>
<comment type="catalytic activity">
    <reaction evidence="1 5">
        <text>L-alanine = D-alanine</text>
        <dbReference type="Rhea" id="RHEA:20249"/>
        <dbReference type="ChEBI" id="CHEBI:57416"/>
        <dbReference type="ChEBI" id="CHEBI:57972"/>
        <dbReference type="EC" id="5.1.1.1"/>
    </reaction>
</comment>
<comment type="cofactor">
    <cofactor evidence="2 5 6">
        <name>pyridoxal 5'-phosphate</name>
        <dbReference type="ChEBI" id="CHEBI:597326"/>
    </cofactor>
</comment>
<evidence type="ECO:0000313" key="10">
    <source>
        <dbReference type="Proteomes" id="UP000321192"/>
    </source>
</evidence>
<dbReference type="CDD" id="cd06827">
    <property type="entry name" value="PLPDE_III_AR_proteobact"/>
    <property type="match status" value="1"/>
</dbReference>
<evidence type="ECO:0000256" key="3">
    <source>
        <dbReference type="ARBA" id="ARBA00022898"/>
    </source>
</evidence>
<dbReference type="Gene3D" id="3.20.20.10">
    <property type="entry name" value="Alanine racemase"/>
    <property type="match status" value="1"/>
</dbReference>
<feature type="binding site" evidence="5 7">
    <location>
        <position position="298"/>
    </location>
    <ligand>
        <name>substrate</name>
    </ligand>
</feature>
<dbReference type="GO" id="GO:0030170">
    <property type="term" value="F:pyridoxal phosphate binding"/>
    <property type="evidence" value="ECO:0007669"/>
    <property type="project" value="UniProtKB-UniRule"/>
</dbReference>
<comment type="function">
    <text evidence="5">Catalyzes the interconversion of L-alanine and D-alanine. May also act on other amino acids.</text>
</comment>
<keyword evidence="4 5" id="KW-0413">Isomerase</keyword>
<dbReference type="PRINTS" id="PR00992">
    <property type="entry name" value="ALARACEMASE"/>
</dbReference>
<accession>A0A5C7S3Z4</accession>
<evidence type="ECO:0000256" key="5">
    <source>
        <dbReference type="HAMAP-Rule" id="MF_01201"/>
    </source>
</evidence>
<dbReference type="RefSeq" id="WP_276662933.1">
    <property type="nucleotide sequence ID" value="NZ_SSFD01000406.1"/>
</dbReference>
<evidence type="ECO:0000256" key="1">
    <source>
        <dbReference type="ARBA" id="ARBA00000316"/>
    </source>
</evidence>
<name>A0A5C7S3Z4_THASP</name>
<sequence length="361" mass="38707">MRPARALIDLSALRHNYLLARERHGGRALAVVKANAYGHGALRCAQALRDEADGFAVAFLGEALELRAGGIDAPILLLEGVFAADELAEAARQRLWMVVHHEEQLCMLERTPLAAPVDVWLKVNSGMNRAGFVGDAVARAWRRLQASGKVGRIVLMTHFARADEPELGTTLEQLQRFEAATAGLPGARSVANSAAILAWPQARRDWARPGILLYGADPMPAEGNGLRAVMTLESAVMAVREIAPGEALGYGGRFVAERPTRVGLVAMGYADGYPRVVPDGTPVAVEGRASRIIGRVSMDMLTIDLTALPEACLGSQVELWGKQVPINHIAQAAGTISYELLCNVKRVRLEYADARGVGGKA</sequence>
<keyword evidence="3 5" id="KW-0663">Pyridoxal phosphate</keyword>
<dbReference type="PROSITE" id="PS00395">
    <property type="entry name" value="ALANINE_RACEMASE"/>
    <property type="match status" value="1"/>
</dbReference>
<evidence type="ECO:0000256" key="7">
    <source>
        <dbReference type="PIRSR" id="PIRSR600821-52"/>
    </source>
</evidence>
<dbReference type="HAMAP" id="MF_01201">
    <property type="entry name" value="Ala_racemase"/>
    <property type="match status" value="1"/>
</dbReference>
<dbReference type="FunFam" id="3.20.20.10:FF:000002">
    <property type="entry name" value="Alanine racemase"/>
    <property type="match status" value="1"/>
</dbReference>
<dbReference type="SUPFAM" id="SSF51419">
    <property type="entry name" value="PLP-binding barrel"/>
    <property type="match status" value="1"/>
</dbReference>
<feature type="active site" description="Proton acceptor; specific for D-alanine" evidence="5">
    <location>
        <position position="33"/>
    </location>
</feature>
<dbReference type="Pfam" id="PF00842">
    <property type="entry name" value="Ala_racemase_C"/>
    <property type="match status" value="1"/>
</dbReference>
<dbReference type="EMBL" id="SSFD01000406">
    <property type="protein sequence ID" value="TXH77972.1"/>
    <property type="molecule type" value="Genomic_DNA"/>
</dbReference>
<dbReference type="InterPro" id="IPR020622">
    <property type="entry name" value="Ala_racemase_pyridoxalP-BS"/>
</dbReference>
<evidence type="ECO:0000256" key="6">
    <source>
        <dbReference type="PIRSR" id="PIRSR600821-50"/>
    </source>
</evidence>
<dbReference type="InterPro" id="IPR009006">
    <property type="entry name" value="Ala_racemase/Decarboxylase_C"/>
</dbReference>
<dbReference type="PANTHER" id="PTHR30511:SF0">
    <property type="entry name" value="ALANINE RACEMASE, CATABOLIC-RELATED"/>
    <property type="match status" value="1"/>
</dbReference>
<proteinExistence type="inferred from homology"/>
<comment type="pathway">
    <text evidence="5">Amino-acid biosynthesis; D-alanine biosynthesis; D-alanine from L-alanine: step 1/1.</text>
</comment>
<dbReference type="GO" id="GO:0008784">
    <property type="term" value="F:alanine racemase activity"/>
    <property type="evidence" value="ECO:0007669"/>
    <property type="project" value="UniProtKB-UniRule"/>
</dbReference>
<dbReference type="Gene3D" id="2.40.37.10">
    <property type="entry name" value="Lyase, Ornithine Decarboxylase, Chain A, domain 1"/>
    <property type="match status" value="1"/>
</dbReference>
<evidence type="ECO:0000256" key="2">
    <source>
        <dbReference type="ARBA" id="ARBA00001933"/>
    </source>
</evidence>
<dbReference type="SUPFAM" id="SSF50621">
    <property type="entry name" value="Alanine racemase C-terminal domain-like"/>
    <property type="match status" value="1"/>
</dbReference>
<feature type="active site" description="Proton acceptor; specific for L-alanine" evidence="5">
    <location>
        <position position="250"/>
    </location>
</feature>
<feature type="domain" description="Alanine racemase C-terminal" evidence="8">
    <location>
        <begin position="229"/>
        <end position="352"/>
    </location>
</feature>
<dbReference type="Proteomes" id="UP000321192">
    <property type="component" value="Unassembled WGS sequence"/>
</dbReference>
<dbReference type="InterPro" id="IPR001608">
    <property type="entry name" value="Ala_racemase_N"/>
</dbReference>
<dbReference type="NCBIfam" id="TIGR00492">
    <property type="entry name" value="alr"/>
    <property type="match status" value="1"/>
</dbReference>
<organism evidence="9 10">
    <name type="scientific">Thauera aminoaromatica</name>
    <dbReference type="NCBI Taxonomy" id="164330"/>
    <lineage>
        <taxon>Bacteria</taxon>
        <taxon>Pseudomonadati</taxon>
        <taxon>Pseudomonadota</taxon>
        <taxon>Betaproteobacteria</taxon>
        <taxon>Rhodocyclales</taxon>
        <taxon>Zoogloeaceae</taxon>
        <taxon>Thauera</taxon>
    </lineage>
</organism>
<dbReference type="Pfam" id="PF01168">
    <property type="entry name" value="Ala_racemase_N"/>
    <property type="match status" value="1"/>
</dbReference>
<gene>
    <name evidence="9" type="primary">alr</name>
    <name evidence="9" type="ORF">E6Q80_23825</name>
</gene>
<dbReference type="EC" id="5.1.1.1" evidence="5"/>
<evidence type="ECO:0000313" key="9">
    <source>
        <dbReference type="EMBL" id="TXH77972.1"/>
    </source>
</evidence>
<dbReference type="GO" id="GO:0005829">
    <property type="term" value="C:cytosol"/>
    <property type="evidence" value="ECO:0007669"/>
    <property type="project" value="TreeGrafter"/>
</dbReference>
<dbReference type="PANTHER" id="PTHR30511">
    <property type="entry name" value="ALANINE RACEMASE"/>
    <property type="match status" value="1"/>
</dbReference>
<dbReference type="GO" id="GO:0030632">
    <property type="term" value="P:D-alanine biosynthetic process"/>
    <property type="evidence" value="ECO:0007669"/>
    <property type="project" value="UniProtKB-UniRule"/>
</dbReference>
<feature type="modified residue" description="N6-(pyridoxal phosphate)lysine" evidence="5 6">
    <location>
        <position position="33"/>
    </location>
</feature>
<dbReference type="InterPro" id="IPR029066">
    <property type="entry name" value="PLP-binding_barrel"/>
</dbReference>
<dbReference type="SMART" id="SM01005">
    <property type="entry name" value="Ala_racemase_C"/>
    <property type="match status" value="1"/>
</dbReference>
<comment type="similarity">
    <text evidence="5">Belongs to the alanine racemase family.</text>
</comment>
<protein>
    <recommendedName>
        <fullName evidence="5">Alanine racemase</fullName>
        <ecNumber evidence="5">5.1.1.1</ecNumber>
    </recommendedName>
</protein>
<feature type="binding site" evidence="5 7">
    <location>
        <position position="129"/>
    </location>
    <ligand>
        <name>substrate</name>
    </ligand>
</feature>
<dbReference type="AlphaFoldDB" id="A0A5C7S3Z4"/>
<dbReference type="UniPathway" id="UPA00042">
    <property type="reaction ID" value="UER00497"/>
</dbReference>
<dbReference type="InterPro" id="IPR011079">
    <property type="entry name" value="Ala_racemase_C"/>
</dbReference>
<reference evidence="9 10" key="1">
    <citation type="submission" date="2018-09" db="EMBL/GenBank/DDBJ databases">
        <title>Metagenome Assembled Genomes from an Advanced Water Purification Facility.</title>
        <authorList>
            <person name="Stamps B.W."/>
            <person name="Spear J.R."/>
        </authorList>
    </citation>
    <scope>NUCLEOTIDE SEQUENCE [LARGE SCALE GENOMIC DNA]</scope>
    <source>
        <strain evidence="9">Bin_27_1</strain>
    </source>
</reference>
<comment type="caution">
    <text evidence="9">The sequence shown here is derived from an EMBL/GenBank/DDBJ whole genome shotgun (WGS) entry which is preliminary data.</text>
</comment>
<evidence type="ECO:0000256" key="4">
    <source>
        <dbReference type="ARBA" id="ARBA00023235"/>
    </source>
</evidence>
<dbReference type="InterPro" id="IPR000821">
    <property type="entry name" value="Ala_racemase"/>
</dbReference>